<evidence type="ECO:0000256" key="1">
    <source>
        <dbReference type="SAM" id="MobiDB-lite"/>
    </source>
</evidence>
<organism evidence="2 3">
    <name type="scientific">Botryotinia fuckeliana (strain BcDW1)</name>
    <name type="common">Noble rot fungus</name>
    <name type="synonym">Botrytis cinerea</name>
    <dbReference type="NCBI Taxonomy" id="1290391"/>
    <lineage>
        <taxon>Eukaryota</taxon>
        <taxon>Fungi</taxon>
        <taxon>Dikarya</taxon>
        <taxon>Ascomycota</taxon>
        <taxon>Pezizomycotina</taxon>
        <taxon>Leotiomycetes</taxon>
        <taxon>Helotiales</taxon>
        <taxon>Sclerotiniaceae</taxon>
        <taxon>Botrytis</taxon>
    </lineage>
</organism>
<sequence length="307" mass="34609">MAPIVVLTPPNSTETKASNLVPVAHNMNESSARDSQESGQNLEFCNINLDNISPVENWNAKKRKRQDLAWSHRKANVPTNGYGLTKEEMKTYRESSDKFENILAAHAASGVIPYVVDFKISLQDYTRLLSARDSIRGKLPIGDSLLASLEFLERWIRLTPPVFTKPQEDTTADKWIDNMKEQNFRLRESTQWGPLFKLREFTINIHPTRIIHFPTTHIQSIIYLIMPQQSKNNPIRLISKKTPSKVCSSKLRSRLVTSPGTRDDEIANTSEEELSSGSEGSTRSTCSGDCGKIGGCKRKEKSVSLEF</sequence>
<dbReference type="EMBL" id="KB707715">
    <property type="protein sequence ID" value="EMR90146.1"/>
    <property type="molecule type" value="Genomic_DNA"/>
</dbReference>
<evidence type="ECO:0000313" key="3">
    <source>
        <dbReference type="Proteomes" id="UP000012045"/>
    </source>
</evidence>
<proteinExistence type="predicted"/>
<dbReference type="AlphaFoldDB" id="M7U2I7"/>
<accession>M7U2I7</accession>
<gene>
    <name evidence="2" type="ORF">BcDW1_1228</name>
</gene>
<dbReference type="Proteomes" id="UP000012045">
    <property type="component" value="Unassembled WGS sequence"/>
</dbReference>
<feature type="region of interest" description="Disordered" evidence="1">
    <location>
        <begin position="250"/>
        <end position="293"/>
    </location>
</feature>
<protein>
    <submittedName>
        <fullName evidence="2">Uncharacterized protein</fullName>
    </submittedName>
</protein>
<dbReference type="OrthoDB" id="3474233at2759"/>
<feature type="compositionally biased region" description="Low complexity" evidence="1">
    <location>
        <begin position="275"/>
        <end position="288"/>
    </location>
</feature>
<reference evidence="3" key="1">
    <citation type="journal article" date="2013" name="Genome Announc.">
        <title>Draft genome sequence of Botrytis cinerea BcDW1, inoculum for noble rot of grape berries.</title>
        <authorList>
            <person name="Blanco-Ulate B."/>
            <person name="Allen G."/>
            <person name="Powell A.L."/>
            <person name="Cantu D."/>
        </authorList>
    </citation>
    <scope>NUCLEOTIDE SEQUENCE [LARGE SCALE GENOMIC DNA]</scope>
    <source>
        <strain evidence="3">BcDW1</strain>
    </source>
</reference>
<name>M7U2I7_BOTF1</name>
<dbReference type="HOGENOM" id="CLU_906117_0_0_1"/>
<evidence type="ECO:0000313" key="2">
    <source>
        <dbReference type="EMBL" id="EMR90146.1"/>
    </source>
</evidence>